<gene>
    <name evidence="6" type="ORF">EZV62_000032</name>
</gene>
<evidence type="ECO:0000256" key="2">
    <source>
        <dbReference type="ARBA" id="ARBA00023157"/>
    </source>
</evidence>
<dbReference type="FunFam" id="1.20.140.40:FF:000008">
    <property type="entry name" value="Invertase/pectin methylesterase inhibitor family protein"/>
    <property type="match status" value="1"/>
</dbReference>
<dbReference type="InterPro" id="IPR034086">
    <property type="entry name" value="PMEI_plant"/>
</dbReference>
<dbReference type="AlphaFoldDB" id="A0A5C7IPZ7"/>
<keyword evidence="7" id="KW-1185">Reference proteome</keyword>
<dbReference type="InterPro" id="IPR052421">
    <property type="entry name" value="PCW_Enzyme_Inhibitor"/>
</dbReference>
<dbReference type="PANTHER" id="PTHR36710">
    <property type="entry name" value="PECTINESTERASE INHIBITOR-LIKE"/>
    <property type="match status" value="1"/>
</dbReference>
<evidence type="ECO:0000256" key="4">
    <source>
        <dbReference type="SAM" id="SignalP"/>
    </source>
</evidence>
<accession>A0A5C7IPZ7</accession>
<evidence type="ECO:0000256" key="3">
    <source>
        <dbReference type="ARBA" id="ARBA00038471"/>
    </source>
</evidence>
<name>A0A5C7IPZ7_9ROSI</name>
<feature type="chain" id="PRO_5022728200" description="Pectinesterase inhibitor domain-containing protein" evidence="4">
    <location>
        <begin position="26"/>
        <end position="291"/>
    </location>
</feature>
<sequence>MVSFKSYFFRVSILGVLLFITPSNASSKIVNDICAKTRFPSICLEILESTPGAAAADVKGLGKITLDLARSSASKTLGQINSLIPKTIDPKLKEIYKTCSEHYDNAIGSFNNAETDLNNSNYFSMNSQASAAMTEAGDCDDETAKLAVDPSVKKGNLDLDHICVILFMTPSSNAKASSKFINDICAKTRVPSYCLELLESTPGAAAALKALAKSPSTWHYDDAIDDLKDSETTYFNEGDFDGMNTKASAAMTEAGDCDDETAKHAVDPSIKKGNLDLDHTCSIILVISNNL</sequence>
<dbReference type="SUPFAM" id="SSF101148">
    <property type="entry name" value="Plant invertase/pectin methylesterase inhibitor"/>
    <property type="match status" value="2"/>
</dbReference>
<evidence type="ECO:0000256" key="1">
    <source>
        <dbReference type="ARBA" id="ARBA00022729"/>
    </source>
</evidence>
<dbReference type="CDD" id="cd15797">
    <property type="entry name" value="PMEI"/>
    <property type="match status" value="1"/>
</dbReference>
<dbReference type="InterPro" id="IPR035513">
    <property type="entry name" value="Invertase/methylesterase_inhib"/>
</dbReference>
<keyword evidence="2" id="KW-1015">Disulfide bond</keyword>
<organism evidence="6 7">
    <name type="scientific">Acer yangbiense</name>
    <dbReference type="NCBI Taxonomy" id="1000413"/>
    <lineage>
        <taxon>Eukaryota</taxon>
        <taxon>Viridiplantae</taxon>
        <taxon>Streptophyta</taxon>
        <taxon>Embryophyta</taxon>
        <taxon>Tracheophyta</taxon>
        <taxon>Spermatophyta</taxon>
        <taxon>Magnoliopsida</taxon>
        <taxon>eudicotyledons</taxon>
        <taxon>Gunneridae</taxon>
        <taxon>Pentapetalae</taxon>
        <taxon>rosids</taxon>
        <taxon>malvids</taxon>
        <taxon>Sapindales</taxon>
        <taxon>Sapindaceae</taxon>
        <taxon>Hippocastanoideae</taxon>
        <taxon>Acereae</taxon>
        <taxon>Acer</taxon>
    </lineage>
</organism>
<proteinExistence type="inferred from homology"/>
<feature type="signal peptide" evidence="4">
    <location>
        <begin position="1"/>
        <end position="25"/>
    </location>
</feature>
<protein>
    <recommendedName>
        <fullName evidence="5">Pectinesterase inhibitor domain-containing protein</fullName>
    </recommendedName>
</protein>
<dbReference type="Proteomes" id="UP000323000">
    <property type="component" value="Chromosome 1"/>
</dbReference>
<dbReference type="OrthoDB" id="764172at2759"/>
<dbReference type="GO" id="GO:0046910">
    <property type="term" value="F:pectinesterase inhibitor activity"/>
    <property type="evidence" value="ECO:0007669"/>
    <property type="project" value="InterPro"/>
</dbReference>
<evidence type="ECO:0000259" key="5">
    <source>
        <dbReference type="SMART" id="SM00856"/>
    </source>
</evidence>
<feature type="domain" description="Pectinesterase inhibitor" evidence="5">
    <location>
        <begin position="176"/>
        <end position="287"/>
    </location>
</feature>
<feature type="domain" description="Pectinesterase inhibitor" evidence="5">
    <location>
        <begin position="25"/>
        <end position="169"/>
    </location>
</feature>
<dbReference type="InterPro" id="IPR006501">
    <property type="entry name" value="Pectinesterase_inhib_dom"/>
</dbReference>
<dbReference type="PANTHER" id="PTHR36710:SF4">
    <property type="entry name" value="PLANT INVERTASE_PECTIN METHYLESTERASE INHIBITOR SUPERFAMILY PROTEIN"/>
    <property type="match status" value="1"/>
</dbReference>
<dbReference type="EMBL" id="VAHF01000001">
    <property type="protein sequence ID" value="TXG71453.1"/>
    <property type="molecule type" value="Genomic_DNA"/>
</dbReference>
<dbReference type="Gene3D" id="1.20.140.40">
    <property type="entry name" value="Invertase/pectin methylesterase inhibitor family protein"/>
    <property type="match status" value="2"/>
</dbReference>
<dbReference type="Pfam" id="PF04043">
    <property type="entry name" value="PMEI"/>
    <property type="match status" value="2"/>
</dbReference>
<evidence type="ECO:0000313" key="7">
    <source>
        <dbReference type="Proteomes" id="UP000323000"/>
    </source>
</evidence>
<reference evidence="7" key="1">
    <citation type="journal article" date="2019" name="Gigascience">
        <title>De novo genome assembly of the endangered Acer yangbiense, a plant species with extremely small populations endemic to Yunnan Province, China.</title>
        <authorList>
            <person name="Yang J."/>
            <person name="Wariss H.M."/>
            <person name="Tao L."/>
            <person name="Zhang R."/>
            <person name="Yun Q."/>
            <person name="Hollingsworth P."/>
            <person name="Dao Z."/>
            <person name="Luo G."/>
            <person name="Guo H."/>
            <person name="Ma Y."/>
            <person name="Sun W."/>
        </authorList>
    </citation>
    <scope>NUCLEOTIDE SEQUENCE [LARGE SCALE GENOMIC DNA]</scope>
    <source>
        <strain evidence="7">cv. Malutang</strain>
    </source>
</reference>
<dbReference type="NCBIfam" id="TIGR01614">
    <property type="entry name" value="PME_inhib"/>
    <property type="match status" value="1"/>
</dbReference>
<comment type="similarity">
    <text evidence="3">Belongs to the PMEI family.</text>
</comment>
<dbReference type="SMART" id="SM00856">
    <property type="entry name" value="PMEI"/>
    <property type="match status" value="2"/>
</dbReference>
<comment type="caution">
    <text evidence="6">The sequence shown here is derived from an EMBL/GenBank/DDBJ whole genome shotgun (WGS) entry which is preliminary data.</text>
</comment>
<evidence type="ECO:0000313" key="6">
    <source>
        <dbReference type="EMBL" id="TXG71453.1"/>
    </source>
</evidence>
<keyword evidence="1 4" id="KW-0732">Signal</keyword>